<accession>A0ABS5IDE1</accession>
<gene>
    <name evidence="1" type="ORF">KEC16_12055</name>
</gene>
<comment type="caution">
    <text evidence="1">The sequence shown here is derived from an EMBL/GenBank/DDBJ whole genome shotgun (WGS) entry which is preliminary data.</text>
</comment>
<protein>
    <submittedName>
        <fullName evidence="1">Uncharacterized protein</fullName>
    </submittedName>
</protein>
<reference evidence="1 2" key="1">
    <citation type="submission" date="2021-04" db="EMBL/GenBank/DDBJ databases">
        <title>Magnetospirillum sulfuroxidans sp. nov., a facultative chemolithoautotrophic sulfur-oxidizing alphaproteobacterium isolated from freshwater sediment and proposals for Paramagetospirillum gen. nov., and Magnetospirillaceae fam. nov.</title>
        <authorList>
            <person name="Koziaeva V."/>
            <person name="Geelhoed J.S."/>
            <person name="Sorokin D.Y."/>
            <person name="Grouzdev D.S."/>
        </authorList>
    </citation>
    <scope>NUCLEOTIDE SEQUENCE [LARGE SCALE GENOMIC DNA]</scope>
    <source>
        <strain evidence="1 2">J10</strain>
    </source>
</reference>
<keyword evidence="2" id="KW-1185">Reference proteome</keyword>
<dbReference type="RefSeq" id="WP_211549221.1">
    <property type="nucleotide sequence ID" value="NZ_JAGTUF010000011.1"/>
</dbReference>
<evidence type="ECO:0000313" key="1">
    <source>
        <dbReference type="EMBL" id="MBR9972449.1"/>
    </source>
</evidence>
<evidence type="ECO:0000313" key="2">
    <source>
        <dbReference type="Proteomes" id="UP000680714"/>
    </source>
</evidence>
<proteinExistence type="predicted"/>
<name>A0ABS5IDE1_9PROT</name>
<dbReference type="Proteomes" id="UP000680714">
    <property type="component" value="Unassembled WGS sequence"/>
</dbReference>
<sequence length="351" mass="39016">MIKDRPKGLLARPEYSHIPPLPLAVSLETVPELVRASLGPLGGIQPVTKAMSDAAAGPLFDLPSPGEVELFRRAGTKFQMVQVVLSLAGFTVEGEASHAIPYSLSLIPASKRGKVEALPIDYVEKIDLEAILGKSLPFYGGYDPFLGTWGFYASTKTFGGALPSRFIDELGLVVAAYFLATEYDCEDILNPSIGFTDPDMEKRYNKNHRKTFFKPFKKLEARRVWGSQSPIELFLFQSLILRGLRPTPQVWFCDGGAVYASLHHMWRDVEFRHVSGAITEADLYFPDQRVAIFCDSIRHHRGSKKLNKDTSINERLRAIDVEPIRVPGNLIVHDIDAATDMVCQALKRKGA</sequence>
<dbReference type="EMBL" id="JAGTUF010000011">
    <property type="protein sequence ID" value="MBR9972449.1"/>
    <property type="molecule type" value="Genomic_DNA"/>
</dbReference>
<organism evidence="1 2">
    <name type="scientific">Magnetospirillum sulfuroxidans</name>
    <dbReference type="NCBI Taxonomy" id="611300"/>
    <lineage>
        <taxon>Bacteria</taxon>
        <taxon>Pseudomonadati</taxon>
        <taxon>Pseudomonadota</taxon>
        <taxon>Alphaproteobacteria</taxon>
        <taxon>Rhodospirillales</taxon>
        <taxon>Rhodospirillaceae</taxon>
        <taxon>Magnetospirillum</taxon>
    </lineage>
</organism>